<sequence length="133" mass="15497">MQQIFETSAIFRIEYELIINIQDFREKRGWSQRVLSAKMRLAEAFVGKCESLDQPEKYNLRHLGILKEVFGFKSLDDFFPDGIPNDEQIIIWYKKVPKKKADGSDSKLMDNVVVEIIVVDGETKAEVNKENKR</sequence>
<protein>
    <submittedName>
        <fullName evidence="1">XRE family transcriptional regulator</fullName>
    </submittedName>
</protein>
<name>A0ABW5YW96_9SPHI</name>
<dbReference type="Proteomes" id="UP001597509">
    <property type="component" value="Unassembled WGS sequence"/>
</dbReference>
<dbReference type="SUPFAM" id="SSF47413">
    <property type="entry name" value="lambda repressor-like DNA-binding domains"/>
    <property type="match status" value="1"/>
</dbReference>
<evidence type="ECO:0000313" key="1">
    <source>
        <dbReference type="EMBL" id="MFD2904236.1"/>
    </source>
</evidence>
<comment type="caution">
    <text evidence="1">The sequence shown here is derived from an EMBL/GenBank/DDBJ whole genome shotgun (WGS) entry which is preliminary data.</text>
</comment>
<reference evidence="2" key="1">
    <citation type="journal article" date="2019" name="Int. J. Syst. Evol. Microbiol.">
        <title>The Global Catalogue of Microorganisms (GCM) 10K type strain sequencing project: providing services to taxonomists for standard genome sequencing and annotation.</title>
        <authorList>
            <consortium name="The Broad Institute Genomics Platform"/>
            <consortium name="The Broad Institute Genome Sequencing Center for Infectious Disease"/>
            <person name="Wu L."/>
            <person name="Ma J."/>
        </authorList>
    </citation>
    <scope>NUCLEOTIDE SEQUENCE [LARGE SCALE GENOMIC DNA]</scope>
    <source>
        <strain evidence="2">KCTC 22209</strain>
    </source>
</reference>
<dbReference type="RefSeq" id="WP_380920070.1">
    <property type="nucleotide sequence ID" value="NZ_JBHUPE010000004.1"/>
</dbReference>
<keyword evidence="2" id="KW-1185">Reference proteome</keyword>
<evidence type="ECO:0000313" key="2">
    <source>
        <dbReference type="Proteomes" id="UP001597509"/>
    </source>
</evidence>
<organism evidence="1 2">
    <name type="scientific">Sphingobacterium anhuiense</name>
    <dbReference type="NCBI Taxonomy" id="493780"/>
    <lineage>
        <taxon>Bacteria</taxon>
        <taxon>Pseudomonadati</taxon>
        <taxon>Bacteroidota</taxon>
        <taxon>Sphingobacteriia</taxon>
        <taxon>Sphingobacteriales</taxon>
        <taxon>Sphingobacteriaceae</taxon>
        <taxon>Sphingobacterium</taxon>
    </lineage>
</organism>
<gene>
    <name evidence="1" type="ORF">ACFS6I_09895</name>
</gene>
<dbReference type="EMBL" id="JBHUPE010000004">
    <property type="protein sequence ID" value="MFD2904236.1"/>
    <property type="molecule type" value="Genomic_DNA"/>
</dbReference>
<dbReference type="InterPro" id="IPR010982">
    <property type="entry name" value="Lambda_DNA-bd_dom_sf"/>
</dbReference>
<proteinExistence type="predicted"/>
<accession>A0ABW5YW96</accession>